<dbReference type="AlphaFoldDB" id="K1U7U3"/>
<proteinExistence type="predicted"/>
<comment type="caution">
    <text evidence="1">The sequence shown here is derived from an EMBL/GenBank/DDBJ whole genome shotgun (WGS) entry which is preliminary data.</text>
</comment>
<reference evidence="1" key="1">
    <citation type="journal article" date="2013" name="Environ. Microbiol.">
        <title>Microbiota from the distal guts of lean and obese adolescents exhibit partial functional redundancy besides clear differences in community structure.</title>
        <authorList>
            <person name="Ferrer M."/>
            <person name="Ruiz A."/>
            <person name="Lanza F."/>
            <person name="Haange S.B."/>
            <person name="Oberbach A."/>
            <person name="Till H."/>
            <person name="Bargiela R."/>
            <person name="Campoy C."/>
            <person name="Segura M.T."/>
            <person name="Richter M."/>
            <person name="von Bergen M."/>
            <person name="Seifert J."/>
            <person name="Suarez A."/>
        </authorList>
    </citation>
    <scope>NUCLEOTIDE SEQUENCE</scope>
</reference>
<accession>K1U7U3</accession>
<protein>
    <submittedName>
        <fullName evidence="1">Uncharacterized protein</fullName>
    </submittedName>
</protein>
<name>K1U7U3_9ZZZZ</name>
<organism evidence="1">
    <name type="scientific">human gut metagenome</name>
    <dbReference type="NCBI Taxonomy" id="408170"/>
    <lineage>
        <taxon>unclassified sequences</taxon>
        <taxon>metagenomes</taxon>
        <taxon>organismal metagenomes</taxon>
    </lineage>
</organism>
<gene>
    <name evidence="1" type="ORF">LEA_05754</name>
</gene>
<evidence type="ECO:0000313" key="1">
    <source>
        <dbReference type="EMBL" id="EKC74385.1"/>
    </source>
</evidence>
<feature type="non-terminal residue" evidence="1">
    <location>
        <position position="1"/>
    </location>
</feature>
<sequence length="205" mass="23038">LPADVPVYGTLLDGDNIYQQKLENRGLIVMGNEGNIYIPLVLCGALCVSSLTDFLGKKVNFYGKIAVSILLAALLLGENVQFEKAYFTSYKELVSAYFQEGSEEAVQKAMEIAAESGREIEIEDAIKYPSVLLYGEIDAAEYLANRNLSDVPPKPKDFLGKGIRFTMGIDWEHIDRNKIYIIYYTDAEKFDGFALLPCRDWYVAY</sequence>
<dbReference type="EMBL" id="AJWY01003753">
    <property type="protein sequence ID" value="EKC74385.1"/>
    <property type="molecule type" value="Genomic_DNA"/>
</dbReference>